<reference evidence="3 4" key="1">
    <citation type="journal article" date="2021" name="BMC Genomics">
        <title>Datura genome reveals duplications of psychoactive alkaloid biosynthetic genes and high mutation rate following tissue culture.</title>
        <authorList>
            <person name="Rajewski A."/>
            <person name="Carter-House D."/>
            <person name="Stajich J."/>
            <person name="Litt A."/>
        </authorList>
    </citation>
    <scope>NUCLEOTIDE SEQUENCE [LARGE SCALE GENOMIC DNA]</scope>
    <source>
        <strain evidence="3">AR-01</strain>
    </source>
</reference>
<proteinExistence type="predicted"/>
<evidence type="ECO:0000256" key="2">
    <source>
        <dbReference type="SAM" id="Phobius"/>
    </source>
</evidence>
<feature type="region of interest" description="Disordered" evidence="1">
    <location>
        <begin position="124"/>
        <end position="156"/>
    </location>
</feature>
<dbReference type="Proteomes" id="UP000823775">
    <property type="component" value="Unassembled WGS sequence"/>
</dbReference>
<comment type="caution">
    <text evidence="3">The sequence shown here is derived from an EMBL/GenBank/DDBJ whole genome shotgun (WGS) entry which is preliminary data.</text>
</comment>
<organism evidence="3 4">
    <name type="scientific">Datura stramonium</name>
    <name type="common">Jimsonweed</name>
    <name type="synonym">Common thornapple</name>
    <dbReference type="NCBI Taxonomy" id="4076"/>
    <lineage>
        <taxon>Eukaryota</taxon>
        <taxon>Viridiplantae</taxon>
        <taxon>Streptophyta</taxon>
        <taxon>Embryophyta</taxon>
        <taxon>Tracheophyta</taxon>
        <taxon>Spermatophyta</taxon>
        <taxon>Magnoliopsida</taxon>
        <taxon>eudicotyledons</taxon>
        <taxon>Gunneridae</taxon>
        <taxon>Pentapetalae</taxon>
        <taxon>asterids</taxon>
        <taxon>lamiids</taxon>
        <taxon>Solanales</taxon>
        <taxon>Solanaceae</taxon>
        <taxon>Solanoideae</taxon>
        <taxon>Datureae</taxon>
        <taxon>Datura</taxon>
    </lineage>
</organism>
<dbReference type="EMBL" id="JACEIK010004208">
    <property type="protein sequence ID" value="MCD9644618.1"/>
    <property type="molecule type" value="Genomic_DNA"/>
</dbReference>
<accession>A0ABS8VEL8</accession>
<keyword evidence="2" id="KW-0812">Transmembrane</keyword>
<evidence type="ECO:0000313" key="3">
    <source>
        <dbReference type="EMBL" id="MCD9644618.1"/>
    </source>
</evidence>
<sequence length="156" mass="17073">MHHRSGCSCENPVITWLLEWLRRKSQIGTSISALYINLSALICWQMTASASGSLIFPVDFVVSTLSDAAAPFILGRPFLATVKAIAAVAYKCEHMTRWRCSMCTRPPNSYCTKNSLINVLEQPSAASGTTTRTKGRAPDRGKLDEGGDVVRKRPSP</sequence>
<keyword evidence="4" id="KW-1185">Reference proteome</keyword>
<keyword evidence="2" id="KW-1133">Transmembrane helix</keyword>
<feature type="transmembrane region" description="Helical" evidence="2">
    <location>
        <begin position="32"/>
        <end position="56"/>
    </location>
</feature>
<evidence type="ECO:0000313" key="4">
    <source>
        <dbReference type="Proteomes" id="UP000823775"/>
    </source>
</evidence>
<gene>
    <name evidence="3" type="ORF">HAX54_032974</name>
</gene>
<evidence type="ECO:0000256" key="1">
    <source>
        <dbReference type="SAM" id="MobiDB-lite"/>
    </source>
</evidence>
<name>A0ABS8VEL8_DATST</name>
<keyword evidence="2" id="KW-0472">Membrane</keyword>
<feature type="compositionally biased region" description="Basic and acidic residues" evidence="1">
    <location>
        <begin position="136"/>
        <end position="156"/>
    </location>
</feature>
<feature type="transmembrane region" description="Helical" evidence="2">
    <location>
        <begin position="68"/>
        <end position="90"/>
    </location>
</feature>
<protein>
    <submittedName>
        <fullName evidence="3">Uncharacterized protein</fullName>
    </submittedName>
</protein>